<evidence type="ECO:0000313" key="1">
    <source>
        <dbReference type="EMBL" id="RDB18861.1"/>
    </source>
</evidence>
<dbReference type="EMBL" id="LUEZ02000087">
    <property type="protein sequence ID" value="RDB18861.1"/>
    <property type="molecule type" value="Genomic_DNA"/>
</dbReference>
<protein>
    <submittedName>
        <fullName evidence="1">Uncharacterized protein</fullName>
    </submittedName>
</protein>
<evidence type="ECO:0000313" key="2">
    <source>
        <dbReference type="Proteomes" id="UP000076154"/>
    </source>
</evidence>
<organism evidence="1 2">
    <name type="scientific">Hypsizygus marmoreus</name>
    <name type="common">White beech mushroom</name>
    <name type="synonym">Agaricus marmoreus</name>
    <dbReference type="NCBI Taxonomy" id="39966"/>
    <lineage>
        <taxon>Eukaryota</taxon>
        <taxon>Fungi</taxon>
        <taxon>Dikarya</taxon>
        <taxon>Basidiomycota</taxon>
        <taxon>Agaricomycotina</taxon>
        <taxon>Agaricomycetes</taxon>
        <taxon>Agaricomycetidae</taxon>
        <taxon>Agaricales</taxon>
        <taxon>Tricholomatineae</taxon>
        <taxon>Lyophyllaceae</taxon>
        <taxon>Hypsizygus</taxon>
    </lineage>
</organism>
<sequence>MALKQTQVHPSSTLCPNSDLPFNGPHKPVHPIVKDACAIFSPPPQMNEFSKQVKERAKSAMKIAKEDGRRLEIIGLLDYWDYMQEHASH</sequence>
<proteinExistence type="predicted"/>
<comment type="caution">
    <text evidence="1">The sequence shown here is derived from an EMBL/GenBank/DDBJ whole genome shotgun (WGS) entry which is preliminary data.</text>
</comment>
<reference evidence="1" key="1">
    <citation type="submission" date="2018-04" db="EMBL/GenBank/DDBJ databases">
        <title>Whole genome sequencing of Hypsizygus marmoreus.</title>
        <authorList>
            <person name="Choi I.-G."/>
            <person name="Min B."/>
            <person name="Kim J.-G."/>
            <person name="Kim S."/>
            <person name="Oh Y.-L."/>
            <person name="Kong W.-S."/>
            <person name="Park H."/>
            <person name="Jeong J."/>
            <person name="Song E.-S."/>
        </authorList>
    </citation>
    <scope>NUCLEOTIDE SEQUENCE [LARGE SCALE GENOMIC DNA]</scope>
    <source>
        <strain evidence="1">51987-8</strain>
    </source>
</reference>
<accession>A0A369J9Y0</accession>
<dbReference type="InParanoid" id="A0A369J9Y0"/>
<gene>
    <name evidence="1" type="ORF">Hypma_014550</name>
</gene>
<keyword evidence="2" id="KW-1185">Reference proteome</keyword>
<name>A0A369J9Y0_HYPMA</name>
<dbReference type="AlphaFoldDB" id="A0A369J9Y0"/>
<dbReference type="Proteomes" id="UP000076154">
    <property type="component" value="Unassembled WGS sequence"/>
</dbReference>